<organism evidence="2 3">
    <name type="scientific">Cannabis sativa</name>
    <name type="common">Hemp</name>
    <name type="synonym">Marijuana</name>
    <dbReference type="NCBI Taxonomy" id="3483"/>
    <lineage>
        <taxon>Eukaryota</taxon>
        <taxon>Viridiplantae</taxon>
        <taxon>Streptophyta</taxon>
        <taxon>Embryophyta</taxon>
        <taxon>Tracheophyta</taxon>
        <taxon>Spermatophyta</taxon>
        <taxon>Magnoliopsida</taxon>
        <taxon>eudicotyledons</taxon>
        <taxon>Gunneridae</taxon>
        <taxon>Pentapetalae</taxon>
        <taxon>rosids</taxon>
        <taxon>fabids</taxon>
        <taxon>Rosales</taxon>
        <taxon>Cannabaceae</taxon>
        <taxon>Cannabis</taxon>
    </lineage>
</organism>
<dbReference type="Proteomes" id="UP000525078">
    <property type="component" value="Unassembled WGS sequence"/>
</dbReference>
<comment type="caution">
    <text evidence="2">The sequence shown here is derived from an EMBL/GenBank/DDBJ whole genome shotgun (WGS) entry which is preliminary data.</text>
</comment>
<evidence type="ECO:0000313" key="2">
    <source>
        <dbReference type="EMBL" id="KAF4381106.1"/>
    </source>
</evidence>
<evidence type="ECO:0000256" key="1">
    <source>
        <dbReference type="SAM" id="MobiDB-lite"/>
    </source>
</evidence>
<sequence>MNSPQVTGNAYYRIKPYHFEPNQIEQEPQNACFLTINLNIKFILAPPFAMEDEAFLFNDNTENPTTSIENVARILYDTLMKSNNTQAQVAIQDMFDAVFLPSLSFLTDEIIDCGRKVVNNKEYYNSNEEVGVDVSIKVLVDELPQFDLDYDDDIDVDDDYDTNDVPIRFVAASEESIEKLEKVQDVSIDLEAAKLPCTHAYHEECIVEWLQNRAKKLYGRDERGRQEGMKFPRFSGHDHDLSDRDKDPECPI</sequence>
<feature type="region of interest" description="Disordered" evidence="1">
    <location>
        <begin position="227"/>
        <end position="252"/>
    </location>
</feature>
<evidence type="ECO:0008006" key="4">
    <source>
        <dbReference type="Google" id="ProtNLM"/>
    </source>
</evidence>
<protein>
    <recommendedName>
        <fullName evidence="4">RING-type domain-containing protein</fullName>
    </recommendedName>
</protein>
<dbReference type="AlphaFoldDB" id="A0A7J6GDT0"/>
<name>A0A7J6GDT0_CANSA</name>
<dbReference type="SUPFAM" id="SSF57850">
    <property type="entry name" value="RING/U-box"/>
    <property type="match status" value="1"/>
</dbReference>
<evidence type="ECO:0000313" key="3">
    <source>
        <dbReference type="Proteomes" id="UP000525078"/>
    </source>
</evidence>
<gene>
    <name evidence="2" type="ORF">F8388_012028</name>
</gene>
<proteinExistence type="predicted"/>
<accession>A0A7J6GDT0</accession>
<reference evidence="2 3" key="1">
    <citation type="journal article" date="2020" name="bioRxiv">
        <title>Sequence and annotation of 42 cannabis genomes reveals extensive copy number variation in cannabinoid synthesis and pathogen resistance genes.</title>
        <authorList>
            <person name="Mckernan K.J."/>
            <person name="Helbert Y."/>
            <person name="Kane L.T."/>
            <person name="Ebling H."/>
            <person name="Zhang L."/>
            <person name="Liu B."/>
            <person name="Eaton Z."/>
            <person name="Mclaughlin S."/>
            <person name="Kingan S."/>
            <person name="Baybayan P."/>
            <person name="Concepcion G."/>
            <person name="Jordan M."/>
            <person name="Riva A."/>
            <person name="Barbazuk W."/>
            <person name="Harkins T."/>
        </authorList>
    </citation>
    <scope>NUCLEOTIDE SEQUENCE [LARGE SCALE GENOMIC DNA]</scope>
    <source>
        <strain evidence="3">cv. Jamaican Lion 4</strain>
        <tissue evidence="2">Leaf</tissue>
    </source>
</reference>
<dbReference type="Gene3D" id="3.30.40.10">
    <property type="entry name" value="Zinc/RING finger domain, C3HC4 (zinc finger)"/>
    <property type="match status" value="1"/>
</dbReference>
<dbReference type="InterPro" id="IPR013083">
    <property type="entry name" value="Znf_RING/FYVE/PHD"/>
</dbReference>
<dbReference type="EMBL" id="JAATIP010000063">
    <property type="protein sequence ID" value="KAF4381106.1"/>
    <property type="molecule type" value="Genomic_DNA"/>
</dbReference>